<feature type="domain" description="Response regulatory" evidence="4">
    <location>
        <begin position="3"/>
        <end position="117"/>
    </location>
</feature>
<comment type="caution">
    <text evidence="5">The sequence shown here is derived from an EMBL/GenBank/DDBJ whole genome shotgun (WGS) entry which is preliminary data.</text>
</comment>
<dbReference type="PROSITE" id="PS50110">
    <property type="entry name" value="RESPONSE_REGULATORY"/>
    <property type="match status" value="1"/>
</dbReference>
<keyword evidence="6" id="KW-1185">Reference proteome</keyword>
<dbReference type="Pfam" id="PF00072">
    <property type="entry name" value="Response_reg"/>
    <property type="match status" value="1"/>
</dbReference>
<dbReference type="Gene3D" id="3.40.50.2300">
    <property type="match status" value="1"/>
</dbReference>
<dbReference type="EMBL" id="JAGGLG010000006">
    <property type="protein sequence ID" value="MBP2017641.1"/>
    <property type="molecule type" value="Genomic_DNA"/>
</dbReference>
<evidence type="ECO:0000259" key="4">
    <source>
        <dbReference type="PROSITE" id="PS50110"/>
    </source>
</evidence>
<gene>
    <name evidence="5" type="ORF">J2Z79_001026</name>
</gene>
<dbReference type="CDD" id="cd17542">
    <property type="entry name" value="REC_CheY"/>
    <property type="match status" value="1"/>
</dbReference>
<protein>
    <recommendedName>
        <fullName evidence="1">Stage 0 sporulation protein A homolog</fullName>
    </recommendedName>
</protein>
<organism evidence="5 6">
    <name type="scientific">Symbiobacterium terraclitae</name>
    <dbReference type="NCBI Taxonomy" id="557451"/>
    <lineage>
        <taxon>Bacteria</taxon>
        <taxon>Bacillati</taxon>
        <taxon>Bacillota</taxon>
        <taxon>Clostridia</taxon>
        <taxon>Eubacteriales</taxon>
        <taxon>Symbiobacteriaceae</taxon>
        <taxon>Symbiobacterium</taxon>
    </lineage>
</organism>
<keyword evidence="3" id="KW-0597">Phosphoprotein</keyword>
<dbReference type="PANTHER" id="PTHR43228">
    <property type="entry name" value="TWO-COMPONENT RESPONSE REGULATOR"/>
    <property type="match status" value="1"/>
</dbReference>
<proteinExistence type="predicted"/>
<dbReference type="RefSeq" id="WP_209465779.1">
    <property type="nucleotide sequence ID" value="NZ_JAGGLG010000006.1"/>
</dbReference>
<dbReference type="Proteomes" id="UP001519289">
    <property type="component" value="Unassembled WGS sequence"/>
</dbReference>
<reference evidence="5 6" key="1">
    <citation type="submission" date="2021-03" db="EMBL/GenBank/DDBJ databases">
        <title>Genomic Encyclopedia of Type Strains, Phase IV (KMG-IV): sequencing the most valuable type-strain genomes for metagenomic binning, comparative biology and taxonomic classification.</title>
        <authorList>
            <person name="Goeker M."/>
        </authorList>
    </citation>
    <scope>NUCLEOTIDE SEQUENCE [LARGE SCALE GENOMIC DNA]</scope>
    <source>
        <strain evidence="5 6">DSM 27138</strain>
    </source>
</reference>
<comment type="function">
    <text evidence="2">May play the central regulatory role in sporulation. It may be an element of the effector pathway responsible for the activation of sporulation genes in response to nutritional stress. Spo0A may act in concert with spo0H (a sigma factor) to control the expression of some genes that are critical to the sporulation process.</text>
</comment>
<accession>A0ABS4JRW9</accession>
<name>A0ABS4JRW9_9FIRM</name>
<evidence type="ECO:0000313" key="5">
    <source>
        <dbReference type="EMBL" id="MBP2017641.1"/>
    </source>
</evidence>
<evidence type="ECO:0000256" key="3">
    <source>
        <dbReference type="PROSITE-ProRule" id="PRU00169"/>
    </source>
</evidence>
<feature type="modified residue" description="4-aspartylphosphate" evidence="3">
    <location>
        <position position="52"/>
    </location>
</feature>
<dbReference type="SUPFAM" id="SSF52172">
    <property type="entry name" value="CheY-like"/>
    <property type="match status" value="1"/>
</dbReference>
<dbReference type="InterPro" id="IPR001789">
    <property type="entry name" value="Sig_transdc_resp-reg_receiver"/>
</dbReference>
<evidence type="ECO:0000256" key="1">
    <source>
        <dbReference type="ARBA" id="ARBA00018672"/>
    </source>
</evidence>
<evidence type="ECO:0000256" key="2">
    <source>
        <dbReference type="ARBA" id="ARBA00024867"/>
    </source>
</evidence>
<dbReference type="InterPro" id="IPR011006">
    <property type="entry name" value="CheY-like_superfamily"/>
</dbReference>
<dbReference type="SMART" id="SM00448">
    <property type="entry name" value="REC"/>
    <property type="match status" value="1"/>
</dbReference>
<dbReference type="PANTHER" id="PTHR43228:SF1">
    <property type="entry name" value="TWO-COMPONENT RESPONSE REGULATOR ARR22"/>
    <property type="match status" value="1"/>
</dbReference>
<dbReference type="InterPro" id="IPR052048">
    <property type="entry name" value="ST_Response_Regulator"/>
</dbReference>
<sequence length="118" mass="13058">MPKILLVDDAAFMRMRCSKLLTENGYEVAEAENGQEAVAMYQTYRPDLVLMDITMPVMDGITATREIKNIDADAKVVMVSALGQQTMVIEAIKAGAKDFVVKPFEPDKILSTVRKFVG</sequence>
<evidence type="ECO:0000313" key="6">
    <source>
        <dbReference type="Proteomes" id="UP001519289"/>
    </source>
</evidence>